<keyword evidence="3" id="KW-0808">Transferase</keyword>
<dbReference type="EMBL" id="DVNJ01000002">
    <property type="protein sequence ID" value="HIU62332.1"/>
    <property type="molecule type" value="Genomic_DNA"/>
</dbReference>
<proteinExistence type="inferred from homology"/>
<evidence type="ECO:0000256" key="5">
    <source>
        <dbReference type="ARBA" id="ARBA00023052"/>
    </source>
</evidence>
<dbReference type="AlphaFoldDB" id="A0A9D1SJW3"/>
<keyword evidence="4" id="KW-0479">Metal-binding</keyword>
<comment type="similarity">
    <text evidence="2">Belongs to the transketolase family.</text>
</comment>
<dbReference type="GO" id="GO:0046872">
    <property type="term" value="F:metal ion binding"/>
    <property type="evidence" value="ECO:0007669"/>
    <property type="project" value="UniProtKB-KW"/>
</dbReference>
<reference evidence="7" key="2">
    <citation type="journal article" date="2021" name="PeerJ">
        <title>Extensive microbial diversity within the chicken gut microbiome revealed by metagenomics and culture.</title>
        <authorList>
            <person name="Gilroy R."/>
            <person name="Ravi A."/>
            <person name="Getino M."/>
            <person name="Pursley I."/>
            <person name="Horton D.L."/>
            <person name="Alikhan N.F."/>
            <person name="Baker D."/>
            <person name="Gharbi K."/>
            <person name="Hall N."/>
            <person name="Watson M."/>
            <person name="Adriaenssens E.M."/>
            <person name="Foster-Nyarko E."/>
            <person name="Jarju S."/>
            <person name="Secka A."/>
            <person name="Antonio M."/>
            <person name="Oren A."/>
            <person name="Chaudhuri R.R."/>
            <person name="La Ragione R."/>
            <person name="Hildebrand F."/>
            <person name="Pallen M.J."/>
        </authorList>
    </citation>
    <scope>NUCLEOTIDE SEQUENCE</scope>
    <source>
        <strain evidence="7">9366</strain>
    </source>
</reference>
<dbReference type="Gene3D" id="3.40.50.970">
    <property type="match status" value="1"/>
</dbReference>
<dbReference type="InterPro" id="IPR049557">
    <property type="entry name" value="Transketolase_CS"/>
</dbReference>
<name>A0A9D1SJW3_9FIRM</name>
<gene>
    <name evidence="7" type="ORF">IAB07_01000</name>
</gene>
<comment type="caution">
    <text evidence="7">The sequence shown here is derived from an EMBL/GenBank/DDBJ whole genome shotgun (WGS) entry which is preliminary data.</text>
</comment>
<evidence type="ECO:0000256" key="3">
    <source>
        <dbReference type="ARBA" id="ARBA00022679"/>
    </source>
</evidence>
<dbReference type="PANTHER" id="PTHR47514:SF1">
    <property type="entry name" value="TRANSKETOLASE N-TERMINAL SECTION-RELATED"/>
    <property type="match status" value="1"/>
</dbReference>
<dbReference type="PROSITE" id="PS00801">
    <property type="entry name" value="TRANSKETOLASE_1"/>
    <property type="match status" value="1"/>
</dbReference>
<evidence type="ECO:0000256" key="1">
    <source>
        <dbReference type="ARBA" id="ARBA00001964"/>
    </source>
</evidence>
<evidence type="ECO:0000313" key="7">
    <source>
        <dbReference type="EMBL" id="HIU62332.1"/>
    </source>
</evidence>
<evidence type="ECO:0000256" key="2">
    <source>
        <dbReference type="ARBA" id="ARBA00007131"/>
    </source>
</evidence>
<sequence>MDKEKLEFLQNKAKDIRKITIEMIGRLGSGHVGGSLSIVDLLTDIYYNAGNVDPKNPSDPDRDRIVISKGHAGPGLYAVLASKGYFPMEEIKTLNKGGTHLPSHCDMNKTVGVDMTAGSLGQGLSCAIGMALAGKLDKKNYRVYCVIGDGESQEGQIWEALMYAGNMKLDNLTVFIDYNRMQIDGYTDEINSLDPLDDKYRAFNLNTLRINGHDIAAIDEAINAAKACKDKCTAVIMDTIKGYGVPWAESRKVGSHSFAISEEQWREFCGKEAD</sequence>
<evidence type="ECO:0000313" key="8">
    <source>
        <dbReference type="Proteomes" id="UP000824145"/>
    </source>
</evidence>
<accession>A0A9D1SJW3</accession>
<comment type="cofactor">
    <cofactor evidence="1">
        <name>thiamine diphosphate</name>
        <dbReference type="ChEBI" id="CHEBI:58937"/>
    </cofactor>
</comment>
<reference evidence="7" key="1">
    <citation type="submission" date="2020-10" db="EMBL/GenBank/DDBJ databases">
        <authorList>
            <person name="Gilroy R."/>
        </authorList>
    </citation>
    <scope>NUCLEOTIDE SEQUENCE</scope>
    <source>
        <strain evidence="7">9366</strain>
    </source>
</reference>
<dbReference type="SUPFAM" id="SSF52518">
    <property type="entry name" value="Thiamin diphosphate-binding fold (THDP-binding)"/>
    <property type="match status" value="1"/>
</dbReference>
<keyword evidence="5" id="KW-0786">Thiamine pyrophosphate</keyword>
<dbReference type="PANTHER" id="PTHR47514">
    <property type="entry name" value="TRANSKETOLASE N-TERMINAL SECTION-RELATED"/>
    <property type="match status" value="1"/>
</dbReference>
<evidence type="ECO:0000256" key="4">
    <source>
        <dbReference type="ARBA" id="ARBA00022723"/>
    </source>
</evidence>
<protein>
    <submittedName>
        <fullName evidence="7">Transketolase</fullName>
    </submittedName>
</protein>
<organism evidence="7 8">
    <name type="scientific">Candidatus Caccalectryoclostridium excrementigallinarum</name>
    <dbReference type="NCBI Taxonomy" id="2840710"/>
    <lineage>
        <taxon>Bacteria</taxon>
        <taxon>Bacillati</taxon>
        <taxon>Bacillota</taxon>
        <taxon>Clostridia</taxon>
        <taxon>Christensenellales</taxon>
        <taxon>Christensenellaceae</taxon>
        <taxon>Christensenellaceae incertae sedis</taxon>
        <taxon>Candidatus Caccalectryoclostridium</taxon>
    </lineage>
</organism>
<dbReference type="Pfam" id="PF00456">
    <property type="entry name" value="Transketolase_N"/>
    <property type="match status" value="1"/>
</dbReference>
<dbReference type="GO" id="GO:0016740">
    <property type="term" value="F:transferase activity"/>
    <property type="evidence" value="ECO:0007669"/>
    <property type="project" value="UniProtKB-KW"/>
</dbReference>
<feature type="domain" description="Transketolase N-terminal" evidence="6">
    <location>
        <begin position="12"/>
        <end position="264"/>
    </location>
</feature>
<dbReference type="CDD" id="cd02012">
    <property type="entry name" value="TPP_TK"/>
    <property type="match status" value="1"/>
</dbReference>
<dbReference type="InterPro" id="IPR029061">
    <property type="entry name" value="THDP-binding"/>
</dbReference>
<evidence type="ECO:0000259" key="6">
    <source>
        <dbReference type="Pfam" id="PF00456"/>
    </source>
</evidence>
<dbReference type="Proteomes" id="UP000824145">
    <property type="component" value="Unassembled WGS sequence"/>
</dbReference>
<dbReference type="InterPro" id="IPR005474">
    <property type="entry name" value="Transketolase_N"/>
</dbReference>